<reference evidence="4" key="1">
    <citation type="submission" date="2013-02" db="EMBL/GenBank/DDBJ databases">
        <authorList>
            <consortium name="The Broad Institute Genome Sequencing Platform"/>
            <person name="Cuomo C."/>
            <person name="Becnel J."/>
            <person name="Sanscrainte N."/>
            <person name="Walker B."/>
            <person name="Young S.K."/>
            <person name="Zeng Q."/>
            <person name="Gargeya S."/>
            <person name="Fitzgerald M."/>
            <person name="Haas B."/>
            <person name="Abouelleil A."/>
            <person name="Alvarado L."/>
            <person name="Arachchi H.M."/>
            <person name="Berlin A.M."/>
            <person name="Chapman S.B."/>
            <person name="Dewar J."/>
            <person name="Goldberg J."/>
            <person name="Griggs A."/>
            <person name="Gujja S."/>
            <person name="Hansen M."/>
            <person name="Howarth C."/>
            <person name="Imamovic A."/>
            <person name="Larimer J."/>
            <person name="McCowan C."/>
            <person name="Murphy C."/>
            <person name="Neiman D."/>
            <person name="Pearson M."/>
            <person name="Priest M."/>
            <person name="Roberts A."/>
            <person name="Saif S."/>
            <person name="Shea T."/>
            <person name="Sisk P."/>
            <person name="Sykes S."/>
            <person name="Wortman J."/>
            <person name="Nusbaum C."/>
            <person name="Birren B."/>
        </authorList>
    </citation>
    <scope>NUCLEOTIDE SEQUENCE [LARGE SCALE GENOMIC DNA]</scope>
    <source>
        <strain evidence="4">PRA339</strain>
    </source>
</reference>
<organism evidence="3 4">
    <name type="scientific">Anncaliia algerae PRA339</name>
    <dbReference type="NCBI Taxonomy" id="1288291"/>
    <lineage>
        <taxon>Eukaryota</taxon>
        <taxon>Fungi</taxon>
        <taxon>Fungi incertae sedis</taxon>
        <taxon>Microsporidia</taxon>
        <taxon>Tubulinosematoidea</taxon>
        <taxon>Tubulinosematidae</taxon>
        <taxon>Anncaliia</taxon>
    </lineage>
</organism>
<proteinExistence type="predicted"/>
<dbReference type="OrthoDB" id="10290272at2759"/>
<keyword evidence="2" id="KW-0472">Membrane</keyword>
<evidence type="ECO:0000313" key="4">
    <source>
        <dbReference type="Proteomes" id="UP000030655"/>
    </source>
</evidence>
<evidence type="ECO:0000256" key="1">
    <source>
        <dbReference type="SAM" id="MobiDB-lite"/>
    </source>
</evidence>
<protein>
    <submittedName>
        <fullName evidence="3">Uncharacterized protein</fullName>
    </submittedName>
</protein>
<accession>A0A059F0H6</accession>
<evidence type="ECO:0000313" key="3">
    <source>
        <dbReference type="EMBL" id="KCZ80660.1"/>
    </source>
</evidence>
<dbReference type="HOGENOM" id="CLU_587886_0_0_1"/>
<reference evidence="3 4" key="2">
    <citation type="submission" date="2014-03" db="EMBL/GenBank/DDBJ databases">
        <title>The Genome Sequence of Anncaliia algerae insect isolate PRA339.</title>
        <authorList>
            <consortium name="The Broad Institute Genome Sequencing Platform"/>
            <consortium name="The Broad Institute Genome Sequencing Center for Infectious Disease"/>
            <person name="Cuomo C."/>
            <person name="Becnel J."/>
            <person name="Sanscrainte N."/>
            <person name="Walker B."/>
            <person name="Young S.K."/>
            <person name="Zeng Q."/>
            <person name="Gargeya S."/>
            <person name="Fitzgerald M."/>
            <person name="Haas B."/>
            <person name="Abouelleil A."/>
            <person name="Alvarado L."/>
            <person name="Arachchi H.M."/>
            <person name="Berlin A.M."/>
            <person name="Chapman S.B."/>
            <person name="Dewar J."/>
            <person name="Goldberg J."/>
            <person name="Griggs A."/>
            <person name="Gujja S."/>
            <person name="Hansen M."/>
            <person name="Howarth C."/>
            <person name="Imamovic A."/>
            <person name="Larimer J."/>
            <person name="McCowan C."/>
            <person name="Murphy C."/>
            <person name="Neiman D."/>
            <person name="Pearson M."/>
            <person name="Priest M."/>
            <person name="Roberts A."/>
            <person name="Saif S."/>
            <person name="Shea T."/>
            <person name="Sisk P."/>
            <person name="Sykes S."/>
            <person name="Wortman J."/>
            <person name="Nusbaum C."/>
            <person name="Birren B."/>
        </authorList>
    </citation>
    <scope>NUCLEOTIDE SEQUENCE [LARGE SCALE GENOMIC DNA]</scope>
    <source>
        <strain evidence="3 4">PRA339</strain>
    </source>
</reference>
<dbReference type="EMBL" id="KK365168">
    <property type="protein sequence ID" value="KCZ80660.1"/>
    <property type="molecule type" value="Genomic_DNA"/>
</dbReference>
<keyword evidence="2" id="KW-0812">Transmembrane</keyword>
<sequence>MNKIKPMSIRKIRSNDDNTEHVSNVTSNNATESLFFDSKIPDLDLNFTQEASSTPISLITHENNTSFDTTDVYMSPANQAEGDNHTMNGNITPRTEKDQNMNPLINEDLSLPKINEMNNKIRPRFDRNYKYKSNDHLNCLQDYTNIEPKHKGNDKNMLETFSSHILEIIENINTVNQEEIDNIMHKIKVFRSKPKNNKLFEKILKSMAIKEENYAQIYKYNLFSNEEIINISKIFHCRINSFITKLQKNTPFNDSFFQLCHCEFKNDIFMDLNFLNDLINEFRTGLIPSKILNHLELIKCDLLNNNIISQKLESDVFHMYLHILRRTIHLRKNYVRYEISKTYDENTKLSLITRMSDEVINNSTLQILEKVYKILPPYTNKMPKIKKFPHVKTKRSVKYLNELVNYNSFTPEVNVDYKHLQNTEPKQSLYLYNDNMQEKSQLFSIMPVVFIGFFVLIFIFKHCYKIIKRKR</sequence>
<dbReference type="VEuPathDB" id="MicrosporidiaDB:H312_01916"/>
<keyword evidence="2" id="KW-1133">Transmembrane helix</keyword>
<dbReference type="AlphaFoldDB" id="A0A059F0H6"/>
<evidence type="ECO:0000256" key="2">
    <source>
        <dbReference type="SAM" id="Phobius"/>
    </source>
</evidence>
<dbReference type="Proteomes" id="UP000030655">
    <property type="component" value="Unassembled WGS sequence"/>
</dbReference>
<gene>
    <name evidence="3" type="ORF">H312_01916</name>
</gene>
<feature type="transmembrane region" description="Helical" evidence="2">
    <location>
        <begin position="442"/>
        <end position="460"/>
    </location>
</feature>
<feature type="region of interest" description="Disordered" evidence="1">
    <location>
        <begin position="1"/>
        <end position="24"/>
    </location>
</feature>
<keyword evidence="4" id="KW-1185">Reference proteome</keyword>
<name>A0A059F0H6_9MICR</name>